<evidence type="ECO:0000313" key="3">
    <source>
        <dbReference type="Proteomes" id="UP001320148"/>
    </source>
</evidence>
<evidence type="ECO:0000256" key="1">
    <source>
        <dbReference type="SAM" id="SignalP"/>
    </source>
</evidence>
<dbReference type="Pfam" id="PF02635">
    <property type="entry name" value="DsrE"/>
    <property type="match status" value="1"/>
</dbReference>
<keyword evidence="1" id="KW-0732">Signal</keyword>
<proteinExistence type="predicted"/>
<gene>
    <name evidence="2" type="ORF">DSLASN_25850</name>
</gene>
<accession>A0ABM7PIF1</accession>
<dbReference type="EMBL" id="AP024488">
    <property type="protein sequence ID" value="BCS96953.1"/>
    <property type="molecule type" value="Genomic_DNA"/>
</dbReference>
<dbReference type="InterPro" id="IPR027396">
    <property type="entry name" value="DsrEFH-like"/>
</dbReference>
<name>A0ABM7PIF1_9BACT</name>
<evidence type="ECO:0008006" key="4">
    <source>
        <dbReference type="Google" id="ProtNLM"/>
    </source>
</evidence>
<dbReference type="Gene3D" id="3.40.1260.10">
    <property type="entry name" value="DsrEFH-like"/>
    <property type="match status" value="1"/>
</dbReference>
<dbReference type="Proteomes" id="UP001320148">
    <property type="component" value="Chromosome"/>
</dbReference>
<organism evidence="2 3">
    <name type="scientific">Desulfoluna limicola</name>
    <dbReference type="NCBI Taxonomy" id="2810562"/>
    <lineage>
        <taxon>Bacteria</taxon>
        <taxon>Pseudomonadati</taxon>
        <taxon>Thermodesulfobacteriota</taxon>
        <taxon>Desulfobacteria</taxon>
        <taxon>Desulfobacterales</taxon>
        <taxon>Desulfolunaceae</taxon>
        <taxon>Desulfoluna</taxon>
    </lineage>
</organism>
<sequence length="168" mass="17763">MKTARSLTLSSLALILSVLMMAATAFAQGPDDSDALKDVTSGKALFDINLGKAESVPLYLQVIGMTHQGLVKQGVTPEFVVAFRGPSVQFITGKAHAKDSNQAVVFEQIAAKVRELKAMGVTFEACAIATGLFQINNSAVLPEIKVVGNTFISLIGYQAKGYGTIPIM</sequence>
<evidence type="ECO:0000313" key="2">
    <source>
        <dbReference type="EMBL" id="BCS96953.1"/>
    </source>
</evidence>
<reference evidence="2 3" key="1">
    <citation type="submission" date="2021-02" db="EMBL/GenBank/DDBJ databases">
        <title>Complete genome of Desulfoluna sp. strain ASN36.</title>
        <authorList>
            <person name="Takahashi A."/>
            <person name="Kojima H."/>
            <person name="Fukui M."/>
        </authorList>
    </citation>
    <scope>NUCLEOTIDE SEQUENCE [LARGE SCALE GENOMIC DNA]</scope>
    <source>
        <strain evidence="2 3">ASN36</strain>
    </source>
</reference>
<dbReference type="InterPro" id="IPR003787">
    <property type="entry name" value="Sulphur_relay_DsrE/F-like"/>
</dbReference>
<dbReference type="SUPFAM" id="SSF75169">
    <property type="entry name" value="DsrEFH-like"/>
    <property type="match status" value="1"/>
</dbReference>
<feature type="chain" id="PRO_5045751357" description="DsrE family protein" evidence="1">
    <location>
        <begin position="28"/>
        <end position="168"/>
    </location>
</feature>
<feature type="signal peptide" evidence="1">
    <location>
        <begin position="1"/>
        <end position="27"/>
    </location>
</feature>
<keyword evidence="3" id="KW-1185">Reference proteome</keyword>
<dbReference type="RefSeq" id="WP_236888386.1">
    <property type="nucleotide sequence ID" value="NZ_AP024488.1"/>
</dbReference>
<protein>
    <recommendedName>
        <fullName evidence="4">DsrE family protein</fullName>
    </recommendedName>
</protein>